<dbReference type="Proteomes" id="UP001209878">
    <property type="component" value="Unassembled WGS sequence"/>
</dbReference>
<gene>
    <name evidence="2" type="ORF">NP493_867g01004</name>
</gene>
<comment type="caution">
    <text evidence="2">The sequence shown here is derived from an EMBL/GenBank/DDBJ whole genome shotgun (WGS) entry which is preliminary data.</text>
</comment>
<evidence type="ECO:0000313" key="2">
    <source>
        <dbReference type="EMBL" id="KAK2173493.1"/>
    </source>
</evidence>
<protein>
    <submittedName>
        <fullName evidence="2">Uncharacterized protein</fullName>
    </submittedName>
</protein>
<reference evidence="2" key="1">
    <citation type="journal article" date="2023" name="Mol. Biol. Evol.">
        <title>Third-Generation Sequencing Reveals the Adaptive Role of the Epigenome in Three Deep-Sea Polychaetes.</title>
        <authorList>
            <person name="Perez M."/>
            <person name="Aroh O."/>
            <person name="Sun Y."/>
            <person name="Lan Y."/>
            <person name="Juniper S.K."/>
            <person name="Young C.R."/>
            <person name="Angers B."/>
            <person name="Qian P.Y."/>
        </authorList>
    </citation>
    <scope>NUCLEOTIDE SEQUENCE</scope>
    <source>
        <strain evidence="2">R07B-5</strain>
    </source>
</reference>
<keyword evidence="3" id="KW-1185">Reference proteome</keyword>
<evidence type="ECO:0000313" key="3">
    <source>
        <dbReference type="Proteomes" id="UP001209878"/>
    </source>
</evidence>
<feature type="compositionally biased region" description="Basic and acidic residues" evidence="1">
    <location>
        <begin position="234"/>
        <end position="264"/>
    </location>
</feature>
<sequence>MTPKFGWQTTERPTKSKSSKSKSSKSIMSGGRLHTPRGSPTGSSTNLSLSKCGVDKALGKVKKPKSGLHKAKSQLSHSQNDVNSLGIGSSSQHHVRSSEMSAAANNSSSDVNGHMIRSISCSSNNRIDCGSSSRTAGRSASSVSNASGMVVAERGTGNQTTTNVLVGKVVPEERKPALKLVSSTSTDALMKKKVTIEEPPFRLTMSLSEDHPGKCAEVTHGQVKEQCTPAHSRVSGDDEKCECDLGTEKEDSKPEENTDEKNEEKEDEMEDKVIASSPDGDFLKFEHEIGRGSFKTVYKGVDTETGVQVAWCELQVGALQTAV</sequence>
<feature type="compositionally biased region" description="Low complexity" evidence="1">
    <location>
        <begin position="98"/>
        <end position="109"/>
    </location>
</feature>
<dbReference type="EMBL" id="JAODUO010000871">
    <property type="protein sequence ID" value="KAK2173493.1"/>
    <property type="molecule type" value="Genomic_DNA"/>
</dbReference>
<dbReference type="AlphaFoldDB" id="A0AAD9KKZ2"/>
<dbReference type="PANTHER" id="PTHR13902">
    <property type="entry name" value="SERINE/THREONINE-PROTEIN KINASE WNK WITH NO LYSINE -RELATED"/>
    <property type="match status" value="1"/>
</dbReference>
<feature type="compositionally biased region" description="Polar residues" evidence="1">
    <location>
        <begin position="38"/>
        <end position="49"/>
    </location>
</feature>
<accession>A0AAD9KKZ2</accession>
<name>A0AAD9KKZ2_RIDPI</name>
<evidence type="ECO:0000256" key="1">
    <source>
        <dbReference type="SAM" id="MobiDB-lite"/>
    </source>
</evidence>
<organism evidence="2 3">
    <name type="scientific">Ridgeia piscesae</name>
    <name type="common">Tubeworm</name>
    <dbReference type="NCBI Taxonomy" id="27915"/>
    <lineage>
        <taxon>Eukaryota</taxon>
        <taxon>Metazoa</taxon>
        <taxon>Spiralia</taxon>
        <taxon>Lophotrochozoa</taxon>
        <taxon>Annelida</taxon>
        <taxon>Polychaeta</taxon>
        <taxon>Sedentaria</taxon>
        <taxon>Canalipalpata</taxon>
        <taxon>Sabellida</taxon>
        <taxon>Siboglinidae</taxon>
        <taxon>Ridgeia</taxon>
    </lineage>
</organism>
<feature type="compositionally biased region" description="Polar residues" evidence="1">
    <location>
        <begin position="73"/>
        <end position="92"/>
    </location>
</feature>
<dbReference type="Gene3D" id="3.30.200.20">
    <property type="entry name" value="Phosphorylase Kinase, domain 1"/>
    <property type="match status" value="1"/>
</dbReference>
<feature type="region of interest" description="Disordered" evidence="1">
    <location>
        <begin position="123"/>
        <end position="143"/>
    </location>
</feature>
<feature type="region of interest" description="Disordered" evidence="1">
    <location>
        <begin position="229"/>
        <end position="279"/>
    </location>
</feature>
<feature type="region of interest" description="Disordered" evidence="1">
    <location>
        <begin position="1"/>
        <end position="111"/>
    </location>
</feature>
<dbReference type="InterPro" id="IPR050588">
    <property type="entry name" value="WNK_Ser-Thr_kinase"/>
</dbReference>
<proteinExistence type="predicted"/>
<feature type="compositionally biased region" description="Basic residues" evidence="1">
    <location>
        <begin position="59"/>
        <end position="72"/>
    </location>
</feature>